<dbReference type="eggNOG" id="COG3250">
    <property type="taxonomic scope" value="Bacteria"/>
</dbReference>
<feature type="domain" description="Alpha fucosidase A-like C-terminal" evidence="3">
    <location>
        <begin position="858"/>
        <end position="924"/>
    </location>
</feature>
<dbReference type="Pfam" id="PF22124">
    <property type="entry name" value="Glyco_hydro_95_cat"/>
    <property type="match status" value="1"/>
</dbReference>
<dbReference type="PANTHER" id="PTHR31084">
    <property type="entry name" value="ALPHA-L-FUCOSIDASE 2"/>
    <property type="match status" value="1"/>
</dbReference>
<evidence type="ECO:0000259" key="2">
    <source>
        <dbReference type="Pfam" id="PF14498"/>
    </source>
</evidence>
<proteinExistence type="predicted"/>
<gene>
    <name evidence="5" type="ordered locus">Phep_2817</name>
</gene>
<dbReference type="Gene3D" id="2.70.98.50">
    <property type="entry name" value="putative glycoside hydrolase family protein from bacillus halodurans"/>
    <property type="match status" value="1"/>
</dbReference>
<dbReference type="EMBL" id="CP001681">
    <property type="protein sequence ID" value="ACU05016.1"/>
    <property type="molecule type" value="Genomic_DNA"/>
</dbReference>
<feature type="signal peptide" evidence="1">
    <location>
        <begin position="1"/>
        <end position="26"/>
    </location>
</feature>
<feature type="domain" description="Glycosyl hydrolase family 95 catalytic" evidence="4">
    <location>
        <begin position="461"/>
        <end position="856"/>
    </location>
</feature>
<dbReference type="KEGG" id="phe:Phep_2817"/>
<dbReference type="Pfam" id="PF14498">
    <property type="entry name" value="Glyco_hyd_65N_2"/>
    <property type="match status" value="2"/>
</dbReference>
<dbReference type="PANTHER" id="PTHR31084:SF0">
    <property type="entry name" value="ALPHA-L-FUCOSIDASE 2"/>
    <property type="match status" value="1"/>
</dbReference>
<feature type="chain" id="PRO_5002974581" evidence="1">
    <location>
        <begin position="27"/>
        <end position="940"/>
    </location>
</feature>
<evidence type="ECO:0000313" key="6">
    <source>
        <dbReference type="Proteomes" id="UP000000852"/>
    </source>
</evidence>
<dbReference type="HOGENOM" id="CLU_004617_2_2_10"/>
<reference evidence="5 6" key="1">
    <citation type="journal article" date="2009" name="Stand. Genomic Sci.">
        <title>Complete genome sequence of Pedobacter heparinus type strain (HIM 762-3).</title>
        <authorList>
            <person name="Han C."/>
            <person name="Spring S."/>
            <person name="Lapidus A."/>
            <person name="Del Rio T.G."/>
            <person name="Tice H."/>
            <person name="Copeland A."/>
            <person name="Cheng J.F."/>
            <person name="Lucas S."/>
            <person name="Chen F."/>
            <person name="Nolan M."/>
            <person name="Bruce D."/>
            <person name="Goodwin L."/>
            <person name="Pitluck S."/>
            <person name="Ivanova N."/>
            <person name="Mavromatis K."/>
            <person name="Mikhailova N."/>
            <person name="Pati A."/>
            <person name="Chen A."/>
            <person name="Palaniappan K."/>
            <person name="Land M."/>
            <person name="Hauser L."/>
            <person name="Chang Y.J."/>
            <person name="Jeffries C.C."/>
            <person name="Saunders E."/>
            <person name="Chertkov O."/>
            <person name="Brettin T."/>
            <person name="Goker M."/>
            <person name="Rohde M."/>
            <person name="Bristow J."/>
            <person name="Eisen J.A."/>
            <person name="Markowitz V."/>
            <person name="Hugenholtz P."/>
            <person name="Kyrpides N.C."/>
            <person name="Klenk H.P."/>
            <person name="Detter J.C."/>
        </authorList>
    </citation>
    <scope>NUCLEOTIDE SEQUENCE [LARGE SCALE GENOMIC DNA]</scope>
    <source>
        <strain evidence="6">ATCC 13125 / DSM 2366 / CIP 104194 / JCM 7457 / NBRC 12017 / NCIMB 9290 / NRRL B-14731 / HIM 762-3</strain>
    </source>
</reference>
<protein>
    <submittedName>
        <fullName evidence="5">Alpha-L-fucosidase</fullName>
    </submittedName>
</protein>
<dbReference type="Gene3D" id="2.60.120.260">
    <property type="entry name" value="Galactose-binding domain-like"/>
    <property type="match status" value="1"/>
</dbReference>
<dbReference type="SUPFAM" id="SSF49785">
    <property type="entry name" value="Galactose-binding domain-like"/>
    <property type="match status" value="1"/>
</dbReference>
<keyword evidence="1" id="KW-0732">Signal</keyword>
<evidence type="ECO:0000313" key="5">
    <source>
        <dbReference type="EMBL" id="ACU05016.1"/>
    </source>
</evidence>
<dbReference type="GO" id="GO:0005975">
    <property type="term" value="P:carbohydrate metabolic process"/>
    <property type="evidence" value="ECO:0007669"/>
    <property type="project" value="InterPro"/>
</dbReference>
<dbReference type="InterPro" id="IPR027414">
    <property type="entry name" value="GH95_N_dom"/>
</dbReference>
<dbReference type="CAZy" id="GH95">
    <property type="family name" value="Glycoside Hydrolase Family 95"/>
</dbReference>
<organism evidence="5 6">
    <name type="scientific">Pedobacter heparinus (strain ATCC 13125 / DSM 2366 / CIP 104194 / JCM 7457 / NBRC 12017 / NCIMB 9290 / NRRL B-14731 / HIM 762-3)</name>
    <dbReference type="NCBI Taxonomy" id="485917"/>
    <lineage>
        <taxon>Bacteria</taxon>
        <taxon>Pseudomonadati</taxon>
        <taxon>Bacteroidota</taxon>
        <taxon>Sphingobacteriia</taxon>
        <taxon>Sphingobacteriales</taxon>
        <taxon>Sphingobacteriaceae</taxon>
        <taxon>Pedobacter</taxon>
    </lineage>
</organism>
<dbReference type="Gene3D" id="1.50.10.10">
    <property type="match status" value="1"/>
</dbReference>
<dbReference type="InterPro" id="IPR012341">
    <property type="entry name" value="6hp_glycosidase-like_sf"/>
</dbReference>
<dbReference type="Pfam" id="PF21307">
    <property type="entry name" value="Glyco_hydro_95_C"/>
    <property type="match status" value="1"/>
</dbReference>
<name>C6Y1M4_PEDHD</name>
<dbReference type="SUPFAM" id="SSF48208">
    <property type="entry name" value="Six-hairpin glycosidases"/>
    <property type="match status" value="1"/>
</dbReference>
<feature type="domain" description="Glycosyl hydrolase family 95 N-terminal" evidence="2">
    <location>
        <begin position="292"/>
        <end position="438"/>
    </location>
</feature>
<dbReference type="InterPro" id="IPR049053">
    <property type="entry name" value="AFCA-like_C"/>
</dbReference>
<dbReference type="OrthoDB" id="9802600at2"/>
<dbReference type="AlphaFoldDB" id="C6Y1M4"/>
<dbReference type="InterPro" id="IPR008928">
    <property type="entry name" value="6-hairpin_glycosidase_sf"/>
</dbReference>
<sequence>MIHLLKNQISAVLLAGFGITSFTALAQQPAYQLWYTKPAEKWTDALPIGNGRLGAMIFAGVEKDHIQFNEETLWTGGPRDYNHKGAAAYLPQIRQLLFEGNQQEAEKLAAEKFMGSMSGAGDRTKWVGDMKALKGLQGNPALENYDDQSWKSIKVPSYEGWEAVGLSGLDGAVWFRTTFEAPPNWQGKDLVLDLNRIRDQDLTYVNGTLIGNTDGTEPRKYTIPAKLLKPGKNTIAIQVLNYFDKGGLAGYKDTSKAIAVYPKDAPGNGVSLVKEWKYKVQNDEPPLVPQFQASYQPFGDLYLNFKTENEAVTNYKRKLDLNTAVASTTYTLKGINYLREYLASQPDQAIVIRLTADKKGSISFDALLGSPHKYSGVKKINANTIALSLKVRDGVLKGESRLQAIITKGKLLVTANKISIVAADAVTLYLTAGTSFVNDKDVSGNPASAAVKALTGLNGKSYAQVKAAHIKEYQKYYTAFSVSFGPDSKASLPTDERIEQFSDGNDPAFAALFMQYGRYLLISSSRPGTQPANLQGIWNELLTPPWGSKYTTNINLEMNYWPTGVLNLSAMAEPLIRKINALAKNGEVTAKVHYNAKGWVLHHNTDLWNGTAPINASNHGIWVSGAGWLSQHLWEHYLFTQDLNFLKNEAYPVMKQAAVFFNDFLIKDPKTGWLISTPSNSPENGGLVAGPTMDHQIIRTLFRNCIAATALLGVDADFKKTLEQKITLIAPNQIGKYGQLQEWLEDKDDTTNKHRHVSHLWGVHPGNDITWDTPDMMKAARQSLIYRGDEGTGWSLAWKINFWARFKDGNHAMKMVKMLISPAAKGGGAYINLFDAHPPFQIDGNFGGAAGIAEMLLQSHTQFVELLPALPADLPEGEVKGICARGGFVLNFKWKDGALSAVEVYSKTGGVCLLRYGNKITSIATQRGASYKFNGDLEKL</sequence>
<dbReference type="RefSeq" id="WP_015808627.1">
    <property type="nucleotide sequence ID" value="NC_013061.1"/>
</dbReference>
<keyword evidence="6" id="KW-1185">Reference proteome</keyword>
<dbReference type="InterPro" id="IPR008979">
    <property type="entry name" value="Galactose-bd-like_sf"/>
</dbReference>
<evidence type="ECO:0000256" key="1">
    <source>
        <dbReference type="SAM" id="SignalP"/>
    </source>
</evidence>
<dbReference type="STRING" id="485917.Phep_2817"/>
<evidence type="ECO:0000259" key="4">
    <source>
        <dbReference type="Pfam" id="PF22124"/>
    </source>
</evidence>
<dbReference type="Proteomes" id="UP000000852">
    <property type="component" value="Chromosome"/>
</dbReference>
<dbReference type="GO" id="GO:0004560">
    <property type="term" value="F:alpha-L-fucosidase activity"/>
    <property type="evidence" value="ECO:0007669"/>
    <property type="project" value="TreeGrafter"/>
</dbReference>
<dbReference type="InterPro" id="IPR054363">
    <property type="entry name" value="GH95_cat"/>
</dbReference>
<evidence type="ECO:0000259" key="3">
    <source>
        <dbReference type="Pfam" id="PF21307"/>
    </source>
</evidence>
<feature type="domain" description="Glycosyl hydrolase family 95 N-terminal" evidence="2">
    <location>
        <begin position="33"/>
        <end position="130"/>
    </location>
</feature>
<accession>C6Y1M4</accession>